<dbReference type="InterPro" id="IPR020094">
    <property type="entry name" value="TruA/RsuA/RluB/E/F_N"/>
</dbReference>
<comment type="catalytic activity">
    <reaction evidence="4 7">
        <text>uridine(38/39/40) in tRNA = pseudouridine(38/39/40) in tRNA</text>
        <dbReference type="Rhea" id="RHEA:22376"/>
        <dbReference type="Rhea" id="RHEA-COMP:10085"/>
        <dbReference type="Rhea" id="RHEA-COMP:10087"/>
        <dbReference type="ChEBI" id="CHEBI:65314"/>
        <dbReference type="ChEBI" id="CHEBI:65315"/>
        <dbReference type="EC" id="5.4.99.12"/>
    </reaction>
</comment>
<dbReference type="PANTHER" id="PTHR11142:SF0">
    <property type="entry name" value="TRNA PSEUDOURIDINE SYNTHASE-LIKE 1"/>
    <property type="match status" value="1"/>
</dbReference>
<feature type="active site" description="Nucleophile" evidence="4 5">
    <location>
        <position position="52"/>
    </location>
</feature>
<evidence type="ECO:0000259" key="8">
    <source>
        <dbReference type="Pfam" id="PF01416"/>
    </source>
</evidence>
<dbReference type="InterPro" id="IPR020103">
    <property type="entry name" value="PsdUridine_synth_cat_dom_sf"/>
</dbReference>
<dbReference type="Pfam" id="PF01416">
    <property type="entry name" value="PseudoU_synth_1"/>
    <property type="match status" value="1"/>
</dbReference>
<evidence type="ECO:0000256" key="2">
    <source>
        <dbReference type="ARBA" id="ARBA00022694"/>
    </source>
</evidence>
<comment type="subunit">
    <text evidence="4">Homodimer.</text>
</comment>
<feature type="binding site" evidence="4 6">
    <location>
        <position position="110"/>
    </location>
    <ligand>
        <name>substrate</name>
    </ligand>
</feature>
<dbReference type="InterPro" id="IPR020095">
    <property type="entry name" value="PsdUridine_synth_TruA_C"/>
</dbReference>
<dbReference type="InterPro" id="IPR020097">
    <property type="entry name" value="PsdUridine_synth_TruA_a/b_dom"/>
</dbReference>
<dbReference type="GO" id="GO:0160147">
    <property type="term" value="F:tRNA pseudouridine(38-40) synthase activity"/>
    <property type="evidence" value="ECO:0007669"/>
    <property type="project" value="UniProtKB-EC"/>
</dbReference>
<evidence type="ECO:0000256" key="4">
    <source>
        <dbReference type="HAMAP-Rule" id="MF_00171"/>
    </source>
</evidence>
<gene>
    <name evidence="4 9" type="primary">truA</name>
    <name evidence="9" type="ORF">FJY68_08070</name>
</gene>
<evidence type="ECO:0000256" key="1">
    <source>
        <dbReference type="ARBA" id="ARBA00009375"/>
    </source>
</evidence>
<dbReference type="GO" id="GO:0031119">
    <property type="term" value="P:tRNA pseudouridine synthesis"/>
    <property type="evidence" value="ECO:0007669"/>
    <property type="project" value="UniProtKB-UniRule"/>
</dbReference>
<dbReference type="HAMAP" id="MF_00171">
    <property type="entry name" value="TruA"/>
    <property type="match status" value="1"/>
</dbReference>
<comment type="similarity">
    <text evidence="1 4 7">Belongs to the tRNA pseudouridine synthase TruA family.</text>
</comment>
<dbReference type="PANTHER" id="PTHR11142">
    <property type="entry name" value="PSEUDOURIDYLATE SYNTHASE"/>
    <property type="match status" value="1"/>
</dbReference>
<comment type="function">
    <text evidence="4">Formation of pseudouridine at positions 38, 39 and 40 in the anticodon stem and loop of transfer RNAs.</text>
</comment>
<dbReference type="EC" id="5.4.99.12" evidence="4"/>
<dbReference type="NCBIfam" id="TIGR00071">
    <property type="entry name" value="hisT_truA"/>
    <property type="match status" value="1"/>
</dbReference>
<sequence length="239" mass="26926">MRNLKLIVEFDGTRYAGWQYQPRHQTVQGEIESAIGRIIQKKTTVYGCGRTDAGVSARAYVANVHIDSPLSLARLKLAVNHFLPEDILVLSVEEAQPGFHSRHSATGKTYVYHIVRRKSPLRRRFAWEFWTELDVAKMRRAASLFEGARDFRAFCQTRDENGTCHVRHVRVVPAADEVLVTVEGDRFLYKMVRRIVGALVACGSGRLTQKDIRAALAGKPFPPFQTAPACGLVLDSVRY</sequence>
<dbReference type="Proteomes" id="UP000779900">
    <property type="component" value="Unassembled WGS sequence"/>
</dbReference>
<reference evidence="9" key="1">
    <citation type="submission" date="2019-03" db="EMBL/GenBank/DDBJ databases">
        <title>Lake Tanganyika Metagenome-Assembled Genomes (MAGs).</title>
        <authorList>
            <person name="Tran P."/>
        </authorList>
    </citation>
    <scope>NUCLEOTIDE SEQUENCE</scope>
    <source>
        <strain evidence="9">K_DeepCast_150m_m2_040</strain>
    </source>
</reference>
<dbReference type="CDD" id="cd02570">
    <property type="entry name" value="PseudoU_synth_EcTruA"/>
    <property type="match status" value="1"/>
</dbReference>
<evidence type="ECO:0000313" key="10">
    <source>
        <dbReference type="Proteomes" id="UP000779900"/>
    </source>
</evidence>
<evidence type="ECO:0000256" key="5">
    <source>
        <dbReference type="PIRSR" id="PIRSR001430-1"/>
    </source>
</evidence>
<keyword evidence="3 4" id="KW-0413">Isomerase</keyword>
<evidence type="ECO:0000313" key="9">
    <source>
        <dbReference type="EMBL" id="MBM3331790.1"/>
    </source>
</evidence>
<proteinExistence type="inferred from homology"/>
<protein>
    <recommendedName>
        <fullName evidence="4">tRNA pseudouridine synthase A</fullName>
        <ecNumber evidence="4">5.4.99.12</ecNumber>
    </recommendedName>
    <alternativeName>
        <fullName evidence="4">tRNA pseudouridine(38-40) synthase</fullName>
    </alternativeName>
    <alternativeName>
        <fullName evidence="4">tRNA pseudouridylate synthase I</fullName>
    </alternativeName>
    <alternativeName>
        <fullName evidence="4">tRNA-uridine isomerase I</fullName>
    </alternativeName>
</protein>
<evidence type="ECO:0000256" key="7">
    <source>
        <dbReference type="RuleBase" id="RU003792"/>
    </source>
</evidence>
<name>A0A937XDM9_UNCW3</name>
<evidence type="ECO:0000256" key="3">
    <source>
        <dbReference type="ARBA" id="ARBA00023235"/>
    </source>
</evidence>
<comment type="caution">
    <text evidence="4">Lacks conserved residue(s) required for the propagation of feature annotation.</text>
</comment>
<keyword evidence="2 4" id="KW-0819">tRNA processing</keyword>
<dbReference type="Gene3D" id="3.30.70.660">
    <property type="entry name" value="Pseudouridine synthase I, catalytic domain, C-terminal subdomain"/>
    <property type="match status" value="1"/>
</dbReference>
<dbReference type="Gene3D" id="3.30.70.580">
    <property type="entry name" value="Pseudouridine synthase I, catalytic domain, N-terminal subdomain"/>
    <property type="match status" value="1"/>
</dbReference>
<dbReference type="PIRSF" id="PIRSF001430">
    <property type="entry name" value="tRNA_psdUrid_synth"/>
    <property type="match status" value="1"/>
</dbReference>
<organism evidence="9 10">
    <name type="scientific">candidate division WOR-3 bacterium</name>
    <dbReference type="NCBI Taxonomy" id="2052148"/>
    <lineage>
        <taxon>Bacteria</taxon>
        <taxon>Bacteria division WOR-3</taxon>
    </lineage>
</organism>
<comment type="caution">
    <text evidence="9">The sequence shown here is derived from an EMBL/GenBank/DDBJ whole genome shotgun (WGS) entry which is preliminary data.</text>
</comment>
<dbReference type="EMBL" id="VGIR01000044">
    <property type="protein sequence ID" value="MBM3331790.1"/>
    <property type="molecule type" value="Genomic_DNA"/>
</dbReference>
<dbReference type="SUPFAM" id="SSF55120">
    <property type="entry name" value="Pseudouridine synthase"/>
    <property type="match status" value="1"/>
</dbReference>
<feature type="domain" description="Pseudouridine synthase I TruA alpha/beta" evidence="8">
    <location>
        <begin position="141"/>
        <end position="239"/>
    </location>
</feature>
<dbReference type="InterPro" id="IPR001406">
    <property type="entry name" value="PsdUridine_synth_TruA"/>
</dbReference>
<evidence type="ECO:0000256" key="6">
    <source>
        <dbReference type="PIRSR" id="PIRSR001430-2"/>
    </source>
</evidence>
<dbReference type="GO" id="GO:0003723">
    <property type="term" value="F:RNA binding"/>
    <property type="evidence" value="ECO:0007669"/>
    <property type="project" value="InterPro"/>
</dbReference>
<dbReference type="AlphaFoldDB" id="A0A937XDM9"/>
<accession>A0A937XDM9</accession>
<dbReference type="FunFam" id="3.30.70.580:FF:000001">
    <property type="entry name" value="tRNA pseudouridine synthase A"/>
    <property type="match status" value="1"/>
</dbReference>